<comment type="catalytic activity">
    <reaction evidence="10">
        <text>N-formyl-L-kynurenine + H2O = L-kynurenine + formate + H(+)</text>
        <dbReference type="Rhea" id="RHEA:13009"/>
        <dbReference type="ChEBI" id="CHEBI:15377"/>
        <dbReference type="ChEBI" id="CHEBI:15378"/>
        <dbReference type="ChEBI" id="CHEBI:15740"/>
        <dbReference type="ChEBI" id="CHEBI:57959"/>
        <dbReference type="ChEBI" id="CHEBI:58629"/>
        <dbReference type="EC" id="3.5.1.9"/>
    </reaction>
</comment>
<dbReference type="SUPFAM" id="SSF102198">
    <property type="entry name" value="Putative cyclase"/>
    <property type="match status" value="1"/>
</dbReference>
<dbReference type="FunFam" id="3.50.30.50:FF:000001">
    <property type="entry name" value="Kynurenine formamidase"/>
    <property type="match status" value="1"/>
</dbReference>
<evidence type="ECO:0000256" key="10">
    <source>
        <dbReference type="ARBA" id="ARBA00048496"/>
    </source>
</evidence>
<dbReference type="Proteomes" id="UP000007721">
    <property type="component" value="Chromosome"/>
</dbReference>
<accession>B9M327</accession>
<evidence type="ECO:0000256" key="6">
    <source>
        <dbReference type="ARBA" id="ARBA00022723"/>
    </source>
</evidence>
<evidence type="ECO:0000256" key="2">
    <source>
        <dbReference type="ARBA" id="ARBA00002204"/>
    </source>
</evidence>
<keyword evidence="6" id="KW-0479">Metal-binding</keyword>
<sequence>MRIYDISQTISDKLPAYPGDPPVRIEPVMRLDLGEPANVSAVSMCSHTGTHIDVPRHCFEDGLSVDLLPLSLLMGKAVVVEITGVTAISREQLKRLPVKGEERVLLKTDNSSAGAAGIYSEEAAYLTEDGAEFLLESGVKLVGIDSLSIEREDGQAEVHRLLLRNDALILEGLKLEEVPPGHYELICLPLKIADGDGAPARAVLISRQSAAEGGFDPHTSKWPIA</sequence>
<dbReference type="GO" id="GO:0046872">
    <property type="term" value="F:metal ion binding"/>
    <property type="evidence" value="ECO:0007669"/>
    <property type="project" value="UniProtKB-KW"/>
</dbReference>
<evidence type="ECO:0000256" key="3">
    <source>
        <dbReference type="ARBA" id="ARBA00011738"/>
    </source>
</evidence>
<dbReference type="PANTHER" id="PTHR31118">
    <property type="entry name" value="CYCLASE-LIKE PROTEIN 2"/>
    <property type="match status" value="1"/>
</dbReference>
<dbReference type="Pfam" id="PF04199">
    <property type="entry name" value="Cyclase"/>
    <property type="match status" value="1"/>
</dbReference>
<evidence type="ECO:0000313" key="13">
    <source>
        <dbReference type="Proteomes" id="UP000007721"/>
    </source>
</evidence>
<comment type="function">
    <text evidence="2">Catalyzes the hydrolysis of N-formyl-L-kynurenine to L-kynurenine, the second step in the kynurenine pathway of tryptophan degradation.</text>
</comment>
<evidence type="ECO:0000313" key="12">
    <source>
        <dbReference type="EMBL" id="ACM19437.1"/>
    </source>
</evidence>
<dbReference type="InterPro" id="IPR007325">
    <property type="entry name" value="KFase/CYL"/>
</dbReference>
<gene>
    <name evidence="12" type="ordered locus">Geob_1077</name>
</gene>
<dbReference type="RefSeq" id="WP_012646166.1">
    <property type="nucleotide sequence ID" value="NC_011979.1"/>
</dbReference>
<dbReference type="KEGG" id="geo:Geob_1077"/>
<keyword evidence="13" id="KW-1185">Reference proteome</keyword>
<dbReference type="Gene3D" id="3.50.30.50">
    <property type="entry name" value="Putative cyclase"/>
    <property type="match status" value="1"/>
</dbReference>
<evidence type="ECO:0000256" key="5">
    <source>
        <dbReference type="ARBA" id="ARBA00014889"/>
    </source>
</evidence>
<comment type="pathway">
    <text evidence="11">Amino-acid degradation; L-tryptophan degradation via kynurenine pathway; L-kynurenine from L-tryptophan: step 2/2.</text>
</comment>
<dbReference type="PANTHER" id="PTHR31118:SF32">
    <property type="entry name" value="KYNURENINE FORMAMIDASE"/>
    <property type="match status" value="1"/>
</dbReference>
<evidence type="ECO:0000256" key="7">
    <source>
        <dbReference type="ARBA" id="ARBA00022801"/>
    </source>
</evidence>
<dbReference type="EMBL" id="CP001390">
    <property type="protein sequence ID" value="ACM19437.1"/>
    <property type="molecule type" value="Genomic_DNA"/>
</dbReference>
<dbReference type="AlphaFoldDB" id="B9M327"/>
<keyword evidence="7 12" id="KW-0378">Hydrolase</keyword>
<protein>
    <recommendedName>
        <fullName evidence="5">Kynurenine formamidase</fullName>
        <ecNumber evidence="4">3.5.1.9</ecNumber>
    </recommendedName>
</protein>
<dbReference type="GO" id="GO:0019441">
    <property type="term" value="P:L-tryptophan catabolic process to kynurenine"/>
    <property type="evidence" value="ECO:0007669"/>
    <property type="project" value="InterPro"/>
</dbReference>
<evidence type="ECO:0000256" key="9">
    <source>
        <dbReference type="ARBA" id="ARBA00023079"/>
    </source>
</evidence>
<reference evidence="12 13" key="1">
    <citation type="submission" date="2009-01" db="EMBL/GenBank/DDBJ databases">
        <title>Complete sequence of Geobacter sp. FRC-32.</title>
        <authorList>
            <consortium name="US DOE Joint Genome Institute"/>
            <person name="Lucas S."/>
            <person name="Copeland A."/>
            <person name="Lapidus A."/>
            <person name="Glavina del Rio T."/>
            <person name="Dalin E."/>
            <person name="Tice H."/>
            <person name="Bruce D."/>
            <person name="Goodwin L."/>
            <person name="Pitluck S."/>
            <person name="Saunders E."/>
            <person name="Brettin T."/>
            <person name="Detter J.C."/>
            <person name="Han C."/>
            <person name="Larimer F."/>
            <person name="Land M."/>
            <person name="Hauser L."/>
            <person name="Kyrpides N."/>
            <person name="Ovchinnikova G."/>
            <person name="Kostka J."/>
            <person name="Richardson P."/>
        </authorList>
    </citation>
    <scope>NUCLEOTIDE SEQUENCE [LARGE SCALE GENOMIC DNA]</scope>
    <source>
        <strain evidence="13">DSM 22248 / JCM 15807 / FRC-32</strain>
    </source>
</reference>
<dbReference type="eggNOG" id="COG1878">
    <property type="taxonomic scope" value="Bacteria"/>
</dbReference>
<organism evidence="12 13">
    <name type="scientific">Geotalea daltonii (strain DSM 22248 / JCM 15807 / FRC-32)</name>
    <name type="common">Geobacter daltonii</name>
    <dbReference type="NCBI Taxonomy" id="316067"/>
    <lineage>
        <taxon>Bacteria</taxon>
        <taxon>Pseudomonadati</taxon>
        <taxon>Thermodesulfobacteriota</taxon>
        <taxon>Desulfuromonadia</taxon>
        <taxon>Geobacterales</taxon>
        <taxon>Geobacteraceae</taxon>
        <taxon>Geotalea</taxon>
    </lineage>
</organism>
<dbReference type="InterPro" id="IPR037175">
    <property type="entry name" value="KFase_sf"/>
</dbReference>
<dbReference type="OrthoDB" id="7067800at2"/>
<evidence type="ECO:0000256" key="8">
    <source>
        <dbReference type="ARBA" id="ARBA00022833"/>
    </source>
</evidence>
<evidence type="ECO:0000256" key="4">
    <source>
        <dbReference type="ARBA" id="ARBA00012930"/>
    </source>
</evidence>
<dbReference type="HOGENOM" id="CLU_030671_3_1_7"/>
<evidence type="ECO:0000256" key="11">
    <source>
        <dbReference type="ARBA" id="ARBA00060547"/>
    </source>
</evidence>
<dbReference type="STRING" id="316067.Geob_1077"/>
<comment type="cofactor">
    <cofactor evidence="1">
        <name>Zn(2+)</name>
        <dbReference type="ChEBI" id="CHEBI:29105"/>
    </cofactor>
</comment>
<evidence type="ECO:0000256" key="1">
    <source>
        <dbReference type="ARBA" id="ARBA00001947"/>
    </source>
</evidence>
<name>B9M327_GEODF</name>
<dbReference type="EC" id="3.5.1.9" evidence="4"/>
<keyword evidence="9" id="KW-0823">Tryptophan catabolism</keyword>
<dbReference type="GO" id="GO:0004061">
    <property type="term" value="F:arylformamidase activity"/>
    <property type="evidence" value="ECO:0007669"/>
    <property type="project" value="UniProtKB-EC"/>
</dbReference>
<keyword evidence="8" id="KW-0862">Zinc</keyword>
<comment type="subunit">
    <text evidence="3">Homodimer.</text>
</comment>
<proteinExistence type="predicted"/>